<dbReference type="AlphaFoldDB" id="A0A1A8NIT6"/>
<feature type="compositionally biased region" description="Polar residues" evidence="1">
    <location>
        <begin position="35"/>
        <end position="45"/>
    </location>
</feature>
<name>A0A1A8NIT6_9TELE</name>
<accession>A0A1A8NIT6</accession>
<dbReference type="EMBL" id="HAEG01003287">
    <property type="protein sequence ID" value="SBR68933.1"/>
    <property type="molecule type" value="Transcribed_RNA"/>
</dbReference>
<keyword evidence="2" id="KW-0808">Transferase</keyword>
<feature type="non-terminal residue" evidence="2">
    <location>
        <position position="1"/>
    </location>
</feature>
<gene>
    <name evidence="2" type="primary">LARGE</name>
</gene>
<feature type="region of interest" description="Disordered" evidence="1">
    <location>
        <begin position="35"/>
        <end position="58"/>
    </location>
</feature>
<evidence type="ECO:0000313" key="2">
    <source>
        <dbReference type="EMBL" id="SBR68933.1"/>
    </source>
</evidence>
<sequence>AGNVSWAQEVLGGLPRLTLYPSTHLALPVGWKFSSKASPSVSTGSPVIRSSGRSWRTA</sequence>
<reference evidence="2" key="1">
    <citation type="submission" date="2016-05" db="EMBL/GenBank/DDBJ databases">
        <authorList>
            <person name="Lavstsen T."/>
            <person name="Jespersen J.S."/>
        </authorList>
    </citation>
    <scope>NUCLEOTIDE SEQUENCE</scope>
    <source>
        <tissue evidence="2">Brain</tissue>
    </source>
</reference>
<protein>
    <submittedName>
        <fullName evidence="2">Like-glycosyltransferase</fullName>
    </submittedName>
</protein>
<proteinExistence type="predicted"/>
<reference evidence="2" key="2">
    <citation type="submission" date="2016-06" db="EMBL/GenBank/DDBJ databases">
        <title>The genome of a short-lived fish provides insights into sex chromosome evolution and the genetic control of aging.</title>
        <authorList>
            <person name="Reichwald K."/>
            <person name="Felder M."/>
            <person name="Petzold A."/>
            <person name="Koch P."/>
            <person name="Groth M."/>
            <person name="Platzer M."/>
        </authorList>
    </citation>
    <scope>NUCLEOTIDE SEQUENCE</scope>
    <source>
        <tissue evidence="2">Brain</tissue>
    </source>
</reference>
<organism evidence="2">
    <name type="scientific">Nothobranchius pienaari</name>
    <dbReference type="NCBI Taxonomy" id="704102"/>
    <lineage>
        <taxon>Eukaryota</taxon>
        <taxon>Metazoa</taxon>
        <taxon>Chordata</taxon>
        <taxon>Craniata</taxon>
        <taxon>Vertebrata</taxon>
        <taxon>Euteleostomi</taxon>
        <taxon>Actinopterygii</taxon>
        <taxon>Neopterygii</taxon>
        <taxon>Teleostei</taxon>
        <taxon>Neoteleostei</taxon>
        <taxon>Acanthomorphata</taxon>
        <taxon>Ovalentaria</taxon>
        <taxon>Atherinomorphae</taxon>
        <taxon>Cyprinodontiformes</taxon>
        <taxon>Nothobranchiidae</taxon>
        <taxon>Nothobranchius</taxon>
    </lineage>
</organism>
<feature type="non-terminal residue" evidence="2">
    <location>
        <position position="58"/>
    </location>
</feature>
<evidence type="ECO:0000256" key="1">
    <source>
        <dbReference type="SAM" id="MobiDB-lite"/>
    </source>
</evidence>
<dbReference type="GO" id="GO:0016740">
    <property type="term" value="F:transferase activity"/>
    <property type="evidence" value="ECO:0007669"/>
    <property type="project" value="UniProtKB-KW"/>
</dbReference>